<dbReference type="EMBL" id="AM270418">
    <property type="protein sequence ID" value="CAK32573.1"/>
    <property type="molecule type" value="Genomic_DNA"/>
</dbReference>
<proteinExistence type="predicted"/>
<protein>
    <submittedName>
        <fullName evidence="1">Uncharacterized protein</fullName>
    </submittedName>
</protein>
<accession>Q1EHW6</accession>
<dbReference type="AlphaFoldDB" id="Q1EHW6"/>
<gene>
    <name evidence="1" type="ORF">10D02-39</name>
</gene>
<reference evidence="1" key="1">
    <citation type="submission" date="2006-06" db="EMBL/GenBank/DDBJ databases">
        <title>Construction and analysis of a metagenomic library from a deep-sea sediment of east Pacific nodule Province.</title>
        <authorList>
            <person name="Xu M."/>
            <person name="Xiao X."/>
            <person name="Wang F."/>
        </authorList>
    </citation>
    <scope>NUCLEOTIDE SEQUENCE</scope>
</reference>
<sequence>MGNVIPYPHRVWHAPDRVSEEAVAYYFDKVSQGIPKDEAAEMAALFGRTMGFGRSD</sequence>
<evidence type="ECO:0000313" key="1">
    <source>
        <dbReference type="EMBL" id="CAK32573.1"/>
    </source>
</evidence>
<name>Q1EHW6_9ZZZZ</name>
<organism evidence="1">
    <name type="scientific">uncultured organism</name>
    <dbReference type="NCBI Taxonomy" id="155900"/>
    <lineage>
        <taxon>unclassified sequences</taxon>
        <taxon>environmental samples</taxon>
    </lineage>
</organism>